<dbReference type="InterPro" id="IPR013022">
    <property type="entry name" value="Xyl_isomerase-like_TIM-brl"/>
</dbReference>
<dbReference type="HOGENOM" id="CLU_073994_0_0_6"/>
<evidence type="ECO:0000313" key="2">
    <source>
        <dbReference type="EMBL" id="CDF84077.1"/>
    </source>
</evidence>
<gene>
    <name evidence="2" type="ORF">PKB_2730</name>
</gene>
<organism evidence="2 3">
    <name type="scientific">Pseudomonas knackmussii (strain DSM 6978 / CCUG 54928 / LMG 23759 / B13)</name>
    <dbReference type="NCBI Taxonomy" id="1301098"/>
    <lineage>
        <taxon>Bacteria</taxon>
        <taxon>Pseudomonadati</taxon>
        <taxon>Pseudomonadota</taxon>
        <taxon>Gammaproteobacteria</taxon>
        <taxon>Pseudomonadales</taxon>
        <taxon>Pseudomonadaceae</taxon>
        <taxon>Pseudomonas</taxon>
    </lineage>
</organism>
<dbReference type="STRING" id="1301098.PKB_2730"/>
<dbReference type="EMBL" id="HG322950">
    <property type="protein sequence ID" value="CDF84077.1"/>
    <property type="molecule type" value="Genomic_DNA"/>
</dbReference>
<dbReference type="Gene3D" id="3.20.20.150">
    <property type="entry name" value="Divalent-metal-dependent TIM barrel enzymes"/>
    <property type="match status" value="1"/>
</dbReference>
<name>A0A024HHV6_PSEKB</name>
<dbReference type="AlphaFoldDB" id="A0A024HHV6"/>
<dbReference type="GO" id="GO:0016853">
    <property type="term" value="F:isomerase activity"/>
    <property type="evidence" value="ECO:0007669"/>
    <property type="project" value="UniProtKB-KW"/>
</dbReference>
<keyword evidence="3" id="KW-1185">Reference proteome</keyword>
<dbReference type="eggNOG" id="COG1082">
    <property type="taxonomic scope" value="Bacteria"/>
</dbReference>
<evidence type="ECO:0000313" key="3">
    <source>
        <dbReference type="Proteomes" id="UP000025241"/>
    </source>
</evidence>
<reference evidence="2 3" key="2">
    <citation type="submission" date="2014-05" db="EMBL/GenBank/DDBJ databases">
        <title>Genome sequence of the 3-chlorobenzoate degrading bacterium Pseudomonas knackmussii B13 shows multiple evidence for horizontal gene transfer.</title>
        <authorList>
            <person name="Miyazaki R."/>
            <person name="Bertelli C."/>
            <person name="Falquet L."/>
            <person name="Robinson-Rechavi M."/>
            <person name="Gharib W."/>
            <person name="Roy S."/>
            <person name="Van der Meer J.R."/>
        </authorList>
    </citation>
    <scope>NUCLEOTIDE SEQUENCE [LARGE SCALE GENOMIC DNA]</scope>
    <source>
        <strain evidence="2 3">B13</strain>
    </source>
</reference>
<reference evidence="2 3" key="1">
    <citation type="submission" date="2013-03" db="EMBL/GenBank/DDBJ databases">
        <authorList>
            <person name="Linke B."/>
        </authorList>
    </citation>
    <scope>NUCLEOTIDE SEQUENCE [LARGE SCALE GENOMIC DNA]</scope>
    <source>
        <strain evidence="2 3">B13</strain>
    </source>
</reference>
<accession>A0A024HHV6</accession>
<protein>
    <submittedName>
        <fullName evidence="2">Xylose isomerase domain protein TIM barrel</fullName>
    </submittedName>
</protein>
<feature type="domain" description="Xylose isomerase-like TIM barrel" evidence="1">
    <location>
        <begin position="21"/>
        <end position="190"/>
    </location>
</feature>
<dbReference type="KEGG" id="pkc:PKB_2730"/>
<dbReference type="SUPFAM" id="SSF51658">
    <property type="entry name" value="Xylose isomerase-like"/>
    <property type="match status" value="1"/>
</dbReference>
<proteinExistence type="predicted"/>
<keyword evidence="2" id="KW-0413">Isomerase</keyword>
<dbReference type="RefSeq" id="WP_043252453.1">
    <property type="nucleotide sequence ID" value="NZ_HG322950.1"/>
</dbReference>
<evidence type="ECO:0000259" key="1">
    <source>
        <dbReference type="Pfam" id="PF01261"/>
    </source>
</evidence>
<sequence length="280" mass="31956">MRLEIFRTLWGYTHGWPQAIAELREAGFDGLEARLPLDPALRAEYARLLVAEGVPYIATLFTAHDVLPDQSASPQVHLDDLQRKLGYAAELSPRLVNSLAGNDRWSLAAQVDFFGRALELAAAQELTCLFEIHRARSLYSPWVTLELIRQVPELRFTTDISHWVVVCERLLDDPADDLAPFVERVQHIQARVGYDQGPQVPHPGAPEYANALAFHQKHWEAVWRAQQARGQQVTTLTPEFGPDGYLHHLPFTNAPIADLWALNRWMADEERRHFQRFLES</sequence>
<dbReference type="OrthoDB" id="2555274at2"/>
<dbReference type="InterPro" id="IPR036237">
    <property type="entry name" value="Xyl_isomerase-like_sf"/>
</dbReference>
<dbReference type="Pfam" id="PF01261">
    <property type="entry name" value="AP_endonuc_2"/>
    <property type="match status" value="1"/>
</dbReference>
<dbReference type="Proteomes" id="UP000025241">
    <property type="component" value="Chromosome I"/>
</dbReference>
<dbReference type="PATRIC" id="fig|1301098.3.peg.2744"/>